<evidence type="ECO:0000256" key="2">
    <source>
        <dbReference type="ARBA" id="ARBA00022695"/>
    </source>
</evidence>
<dbReference type="FunFam" id="1.10.340.70:FF:000001">
    <property type="entry name" value="Retrovirus-related Pol polyprotein from transposon gypsy-like Protein"/>
    <property type="match status" value="1"/>
</dbReference>
<dbReference type="InterPro" id="IPR041588">
    <property type="entry name" value="Integrase_H2C2"/>
</dbReference>
<proteinExistence type="predicted"/>
<dbReference type="PANTHER" id="PTHR37984">
    <property type="entry name" value="PROTEIN CBG26694"/>
    <property type="match status" value="1"/>
</dbReference>
<protein>
    <recommendedName>
        <fullName evidence="7">Integrase catalytic domain-containing protein</fullName>
    </recommendedName>
</protein>
<keyword evidence="3" id="KW-0540">Nuclease</keyword>
<dbReference type="CDD" id="cd09274">
    <property type="entry name" value="RNase_HI_RT_Ty3"/>
    <property type="match status" value="1"/>
</dbReference>
<dbReference type="GO" id="GO:0003676">
    <property type="term" value="F:nucleic acid binding"/>
    <property type="evidence" value="ECO:0007669"/>
    <property type="project" value="InterPro"/>
</dbReference>
<dbReference type="InterPro" id="IPR041373">
    <property type="entry name" value="RT_RNaseH"/>
</dbReference>
<dbReference type="Gramene" id="CDF38075">
    <property type="protein sequence ID" value="CDF38075"/>
    <property type="gene ID" value="CHC_T00006264001"/>
</dbReference>
<evidence type="ECO:0000256" key="1">
    <source>
        <dbReference type="ARBA" id="ARBA00022679"/>
    </source>
</evidence>
<keyword evidence="2" id="KW-0548">Nucleotidyltransferase</keyword>
<gene>
    <name evidence="8" type="ORF">CHC_T00006264001</name>
</gene>
<dbReference type="GO" id="GO:0015074">
    <property type="term" value="P:DNA integration"/>
    <property type="evidence" value="ECO:0007669"/>
    <property type="project" value="InterPro"/>
</dbReference>
<evidence type="ECO:0000259" key="7">
    <source>
        <dbReference type="PROSITE" id="PS50994"/>
    </source>
</evidence>
<dbReference type="GO" id="GO:0016787">
    <property type="term" value="F:hydrolase activity"/>
    <property type="evidence" value="ECO:0007669"/>
    <property type="project" value="UniProtKB-KW"/>
</dbReference>
<dbReference type="Gene3D" id="3.30.70.270">
    <property type="match status" value="2"/>
</dbReference>
<dbReference type="EMBL" id="HG001898">
    <property type="protein sequence ID" value="CDF38075.1"/>
    <property type="molecule type" value="Genomic_DNA"/>
</dbReference>
<keyword evidence="9" id="KW-1185">Reference proteome</keyword>
<dbReference type="Pfam" id="PF17921">
    <property type="entry name" value="Integrase_H2C2"/>
    <property type="match status" value="1"/>
</dbReference>
<dbReference type="OrthoDB" id="8061593at2759"/>
<keyword evidence="1" id="KW-0808">Transferase</keyword>
<sequence length="513" mass="58331">MPFGLTNAPATFQRAMDILLSPFRWKCCLCEFFVEKIKYLGHVVRPGTLEVDVARTAALEQVQYPRTQTQLRSFLGLCNVYRRFVPHYAKIARPLNQLLKKGQPVQLEGFDEPCKKAFHKLKDAILAPPVLALPKKDLPYSVDTDASDYQIGAALFQTHPDAQRKPIGFFSKTLAAAERNYSVSEKECLAVIWAVQTLRPYLYGEHFVVHTDHASLRWLMNVTDPSGRLIRWRLRLPEFDFEIKYKKGKANSQADALSRLRTAGETVDEIDNEIPCFTAEPAEGTVEDEESIDAADDILALEGGTAPDRLDQFQAVRTFSTETEELEGTLCRTAVEFVQVVIPQSLRDRVLGLSHYAKLAGHPGGRKLYKTLRRYFYWPTMALDCYAVAKNCAACARERVKFRKNTKEMKLFTPKAPLEFVAIDILGELITTKRGNRYILVISDRYSKLVRTVPLKKISAAHIAQAFVHHWVFVYGPPFKLLSDNGTQFTARFFQNVCRILGIRNVFTTTYHP</sequence>
<dbReference type="GO" id="GO:0003964">
    <property type="term" value="F:RNA-directed DNA polymerase activity"/>
    <property type="evidence" value="ECO:0007669"/>
    <property type="project" value="UniProtKB-KW"/>
</dbReference>
<dbReference type="InterPro" id="IPR012337">
    <property type="entry name" value="RNaseH-like_sf"/>
</dbReference>
<dbReference type="PROSITE" id="PS50994">
    <property type="entry name" value="INTEGRASE"/>
    <property type="match status" value="1"/>
</dbReference>
<dbReference type="InterPro" id="IPR043128">
    <property type="entry name" value="Rev_trsase/Diguanyl_cyclase"/>
</dbReference>
<name>R7QL13_CHOCR</name>
<evidence type="ECO:0000256" key="4">
    <source>
        <dbReference type="ARBA" id="ARBA00022759"/>
    </source>
</evidence>
<dbReference type="GO" id="GO:0004519">
    <property type="term" value="F:endonuclease activity"/>
    <property type="evidence" value="ECO:0007669"/>
    <property type="project" value="UniProtKB-KW"/>
</dbReference>
<dbReference type="PANTHER" id="PTHR37984:SF5">
    <property type="entry name" value="PROTEIN NYNRIN-LIKE"/>
    <property type="match status" value="1"/>
</dbReference>
<dbReference type="InterPro" id="IPR050951">
    <property type="entry name" value="Retrovirus_Pol_polyprotein"/>
</dbReference>
<dbReference type="Proteomes" id="UP000012073">
    <property type="component" value="Unassembled WGS sequence"/>
</dbReference>
<dbReference type="GeneID" id="17325663"/>
<dbReference type="RefSeq" id="XP_005717944.1">
    <property type="nucleotide sequence ID" value="XM_005717887.1"/>
</dbReference>
<dbReference type="Gene3D" id="1.10.340.70">
    <property type="match status" value="1"/>
</dbReference>
<dbReference type="STRING" id="2769.R7QL13"/>
<evidence type="ECO:0000313" key="9">
    <source>
        <dbReference type="Proteomes" id="UP000012073"/>
    </source>
</evidence>
<evidence type="ECO:0000313" key="8">
    <source>
        <dbReference type="EMBL" id="CDF38075.1"/>
    </source>
</evidence>
<evidence type="ECO:0000256" key="5">
    <source>
        <dbReference type="ARBA" id="ARBA00022801"/>
    </source>
</evidence>
<dbReference type="OMA" id="NCHRISP"/>
<evidence type="ECO:0000256" key="3">
    <source>
        <dbReference type="ARBA" id="ARBA00022722"/>
    </source>
</evidence>
<keyword evidence="6" id="KW-0695">RNA-directed DNA polymerase</keyword>
<dbReference type="KEGG" id="ccp:CHC_T00006264001"/>
<dbReference type="Pfam" id="PF00665">
    <property type="entry name" value="rve"/>
    <property type="match status" value="1"/>
</dbReference>
<dbReference type="InterPro" id="IPR036397">
    <property type="entry name" value="RNaseH_sf"/>
</dbReference>
<dbReference type="InterPro" id="IPR001584">
    <property type="entry name" value="Integrase_cat-core"/>
</dbReference>
<feature type="domain" description="Integrase catalytic" evidence="7">
    <location>
        <begin position="413"/>
        <end position="513"/>
    </location>
</feature>
<reference evidence="9" key="1">
    <citation type="journal article" date="2013" name="Proc. Natl. Acad. Sci. U.S.A.">
        <title>Genome structure and metabolic features in the red seaweed Chondrus crispus shed light on evolution of the Archaeplastida.</title>
        <authorList>
            <person name="Collen J."/>
            <person name="Porcel B."/>
            <person name="Carre W."/>
            <person name="Ball S.G."/>
            <person name="Chaparro C."/>
            <person name="Tonon T."/>
            <person name="Barbeyron T."/>
            <person name="Michel G."/>
            <person name="Noel B."/>
            <person name="Valentin K."/>
            <person name="Elias M."/>
            <person name="Artiguenave F."/>
            <person name="Arun A."/>
            <person name="Aury J.M."/>
            <person name="Barbosa-Neto J.F."/>
            <person name="Bothwell J.H."/>
            <person name="Bouget F.Y."/>
            <person name="Brillet L."/>
            <person name="Cabello-Hurtado F."/>
            <person name="Capella-Gutierrez S."/>
            <person name="Charrier B."/>
            <person name="Cladiere L."/>
            <person name="Cock J.M."/>
            <person name="Coelho S.M."/>
            <person name="Colleoni C."/>
            <person name="Czjzek M."/>
            <person name="Da Silva C."/>
            <person name="Delage L."/>
            <person name="Denoeud F."/>
            <person name="Deschamps P."/>
            <person name="Dittami S.M."/>
            <person name="Gabaldon T."/>
            <person name="Gachon C.M."/>
            <person name="Groisillier A."/>
            <person name="Herve C."/>
            <person name="Jabbari K."/>
            <person name="Katinka M."/>
            <person name="Kloareg B."/>
            <person name="Kowalczyk N."/>
            <person name="Labadie K."/>
            <person name="Leblanc C."/>
            <person name="Lopez P.J."/>
            <person name="McLachlan D.H."/>
            <person name="Meslet-Cladiere L."/>
            <person name="Moustafa A."/>
            <person name="Nehr Z."/>
            <person name="Nyvall Collen P."/>
            <person name="Panaud O."/>
            <person name="Partensky F."/>
            <person name="Poulain J."/>
            <person name="Rensing S.A."/>
            <person name="Rousvoal S."/>
            <person name="Samson G."/>
            <person name="Symeonidi A."/>
            <person name="Weissenbach J."/>
            <person name="Zambounis A."/>
            <person name="Wincker P."/>
            <person name="Boyen C."/>
        </authorList>
    </citation>
    <scope>NUCLEOTIDE SEQUENCE [LARGE SCALE GENOMIC DNA]</scope>
    <source>
        <strain evidence="9">cv. Stackhouse</strain>
    </source>
</reference>
<dbReference type="Pfam" id="PF17917">
    <property type="entry name" value="RT_RNaseH"/>
    <property type="match status" value="1"/>
</dbReference>
<evidence type="ECO:0000256" key="6">
    <source>
        <dbReference type="ARBA" id="ARBA00022918"/>
    </source>
</evidence>
<dbReference type="Gene3D" id="3.30.420.10">
    <property type="entry name" value="Ribonuclease H-like superfamily/Ribonuclease H"/>
    <property type="match status" value="1"/>
</dbReference>
<organism evidence="8 9">
    <name type="scientific">Chondrus crispus</name>
    <name type="common">Carrageen Irish moss</name>
    <name type="synonym">Polymorpha crispa</name>
    <dbReference type="NCBI Taxonomy" id="2769"/>
    <lineage>
        <taxon>Eukaryota</taxon>
        <taxon>Rhodophyta</taxon>
        <taxon>Florideophyceae</taxon>
        <taxon>Rhodymeniophycidae</taxon>
        <taxon>Gigartinales</taxon>
        <taxon>Gigartinaceae</taxon>
        <taxon>Chondrus</taxon>
    </lineage>
</organism>
<dbReference type="AlphaFoldDB" id="R7QL13"/>
<dbReference type="PhylomeDB" id="R7QL13"/>
<dbReference type="InterPro" id="IPR043502">
    <property type="entry name" value="DNA/RNA_pol_sf"/>
</dbReference>
<dbReference type="FunFam" id="3.30.70.270:FF:000020">
    <property type="entry name" value="Transposon Tf2-6 polyprotein-like Protein"/>
    <property type="match status" value="1"/>
</dbReference>
<keyword evidence="4" id="KW-0255">Endonuclease</keyword>
<accession>R7QL13</accession>
<dbReference type="SUPFAM" id="SSF56672">
    <property type="entry name" value="DNA/RNA polymerases"/>
    <property type="match status" value="1"/>
</dbReference>
<keyword evidence="5" id="KW-0378">Hydrolase</keyword>
<dbReference type="SUPFAM" id="SSF53098">
    <property type="entry name" value="Ribonuclease H-like"/>
    <property type="match status" value="1"/>
</dbReference>